<dbReference type="OMA" id="DMWKRLQ"/>
<reference evidence="1" key="3">
    <citation type="submission" date="2025-09" db="UniProtKB">
        <authorList>
            <consortium name="Ensembl"/>
        </authorList>
    </citation>
    <scope>IDENTIFICATION</scope>
</reference>
<accession>F6VR76</accession>
<sequence length="205" mass="23739">MRNFRFPDLHRVINYTDCLTRTTYDVTTNKPIHVLDGVFNAEELKSWKRLLFRKGANSNEWDSSIVEDGDNVRWLCLYDVDDFASSDMWKRLQDVLAFVSNETEWMPYDVAVNYLKSYDNTRIHPDAKEHEVEYTLLLYLSEGLTPNDYAETNWVVHQPDDGVHGYLGRGGEVFETIAAVAPKFGRLAVFRNNVEHSAHPPTVSY</sequence>
<dbReference type="GeneTree" id="ENSGT00530000064880"/>
<reference evidence="1" key="2">
    <citation type="submission" date="2025-08" db="UniProtKB">
        <authorList>
            <consortium name="Ensembl"/>
        </authorList>
    </citation>
    <scope>IDENTIFICATION</scope>
</reference>
<dbReference type="Gene3D" id="2.60.120.620">
    <property type="entry name" value="q2cbj1_9rhob like domain"/>
    <property type="match status" value="1"/>
</dbReference>
<dbReference type="InParanoid" id="F6VR76"/>
<evidence type="ECO:0000313" key="1">
    <source>
        <dbReference type="Ensembl" id="ENSCINP00000024635.2"/>
    </source>
</evidence>
<dbReference type="PANTHER" id="PTHR35169:SF1">
    <property type="entry name" value="PROLYL 4-HYDROXYLASE ALPHA SUBUNIT FE(2+) 2OG DIOXYGENASE DOMAIN-CONTAINING PROTEIN"/>
    <property type="match status" value="1"/>
</dbReference>
<dbReference type="Ensembl" id="ENSCINT00000024881.2">
    <property type="protein sequence ID" value="ENSCINP00000024635.2"/>
    <property type="gene ID" value="ENSCING00000013406.2"/>
</dbReference>
<name>F6VR76_CIOIN</name>
<keyword evidence="2" id="KW-1185">Reference proteome</keyword>
<proteinExistence type="predicted"/>
<evidence type="ECO:0008006" key="3">
    <source>
        <dbReference type="Google" id="ProtNLM"/>
    </source>
</evidence>
<protein>
    <recommendedName>
        <fullName evidence="3">Prolyl 4-hydroxylase alpha subunit Fe(2+) 2OG dioxygenase domain-containing protein</fullName>
    </recommendedName>
</protein>
<organism evidence="1 2">
    <name type="scientific">Ciona intestinalis</name>
    <name type="common">Transparent sea squirt</name>
    <name type="synonym">Ascidia intestinalis</name>
    <dbReference type="NCBI Taxonomy" id="7719"/>
    <lineage>
        <taxon>Eukaryota</taxon>
        <taxon>Metazoa</taxon>
        <taxon>Chordata</taxon>
        <taxon>Tunicata</taxon>
        <taxon>Ascidiacea</taxon>
        <taxon>Phlebobranchia</taxon>
        <taxon>Cionidae</taxon>
        <taxon>Ciona</taxon>
    </lineage>
</organism>
<dbReference type="Proteomes" id="UP000008144">
    <property type="component" value="Unassembled WGS sequence"/>
</dbReference>
<dbReference type="HOGENOM" id="CLU_1340203_0_0_1"/>
<dbReference type="PANTHER" id="PTHR35169">
    <property type="entry name" value="FE2OG DIOXYGENASE DOMAIN-CONTAINING PROTEIN"/>
    <property type="match status" value="1"/>
</dbReference>
<dbReference type="AlphaFoldDB" id="F6VR76"/>
<evidence type="ECO:0000313" key="2">
    <source>
        <dbReference type="Proteomes" id="UP000008144"/>
    </source>
</evidence>
<reference evidence="2" key="1">
    <citation type="journal article" date="2002" name="Science">
        <title>The draft genome of Ciona intestinalis: insights into chordate and vertebrate origins.</title>
        <authorList>
            <person name="Dehal P."/>
            <person name="Satou Y."/>
            <person name="Campbell R.K."/>
            <person name="Chapman J."/>
            <person name="Degnan B."/>
            <person name="De Tomaso A."/>
            <person name="Davidson B."/>
            <person name="Di Gregorio A."/>
            <person name="Gelpke M."/>
            <person name="Goodstein D.M."/>
            <person name="Harafuji N."/>
            <person name="Hastings K.E."/>
            <person name="Ho I."/>
            <person name="Hotta K."/>
            <person name="Huang W."/>
            <person name="Kawashima T."/>
            <person name="Lemaire P."/>
            <person name="Martinez D."/>
            <person name="Meinertzhagen I.A."/>
            <person name="Necula S."/>
            <person name="Nonaka M."/>
            <person name="Putnam N."/>
            <person name="Rash S."/>
            <person name="Saiga H."/>
            <person name="Satake M."/>
            <person name="Terry A."/>
            <person name="Yamada L."/>
            <person name="Wang H.G."/>
            <person name="Awazu S."/>
            <person name="Azumi K."/>
            <person name="Boore J."/>
            <person name="Branno M."/>
            <person name="Chin-Bow S."/>
            <person name="DeSantis R."/>
            <person name="Doyle S."/>
            <person name="Francino P."/>
            <person name="Keys D.N."/>
            <person name="Haga S."/>
            <person name="Hayashi H."/>
            <person name="Hino K."/>
            <person name="Imai K.S."/>
            <person name="Inaba K."/>
            <person name="Kano S."/>
            <person name="Kobayashi K."/>
            <person name="Kobayashi M."/>
            <person name="Lee B.I."/>
            <person name="Makabe K.W."/>
            <person name="Manohar C."/>
            <person name="Matassi G."/>
            <person name="Medina M."/>
            <person name="Mochizuki Y."/>
            <person name="Mount S."/>
            <person name="Morishita T."/>
            <person name="Miura S."/>
            <person name="Nakayama A."/>
            <person name="Nishizaka S."/>
            <person name="Nomoto H."/>
            <person name="Ohta F."/>
            <person name="Oishi K."/>
            <person name="Rigoutsos I."/>
            <person name="Sano M."/>
            <person name="Sasaki A."/>
            <person name="Sasakura Y."/>
            <person name="Shoguchi E."/>
            <person name="Shin-i T."/>
            <person name="Spagnuolo A."/>
            <person name="Stainier D."/>
            <person name="Suzuki M.M."/>
            <person name="Tassy O."/>
            <person name="Takatori N."/>
            <person name="Tokuoka M."/>
            <person name="Yagi K."/>
            <person name="Yoshizaki F."/>
            <person name="Wada S."/>
            <person name="Zhang C."/>
            <person name="Hyatt P.D."/>
            <person name="Larimer F."/>
            <person name="Detter C."/>
            <person name="Doggett N."/>
            <person name="Glavina T."/>
            <person name="Hawkins T."/>
            <person name="Richardson P."/>
            <person name="Lucas S."/>
            <person name="Kohara Y."/>
            <person name="Levine M."/>
            <person name="Satoh N."/>
            <person name="Rokhsar D.S."/>
        </authorList>
    </citation>
    <scope>NUCLEOTIDE SEQUENCE [LARGE SCALE GENOMIC DNA]</scope>
</reference>